<dbReference type="InterPro" id="IPR036412">
    <property type="entry name" value="HAD-like_sf"/>
</dbReference>
<dbReference type="Gene3D" id="3.40.50.1000">
    <property type="entry name" value="HAD superfamily/HAD-like"/>
    <property type="match status" value="1"/>
</dbReference>
<evidence type="ECO:0000313" key="2">
    <source>
        <dbReference type="Proteomes" id="UP000321379"/>
    </source>
</evidence>
<dbReference type="AlphaFoldDB" id="A0A5C8UMF1"/>
<dbReference type="Proteomes" id="UP000321379">
    <property type="component" value="Unassembled WGS sequence"/>
</dbReference>
<protein>
    <recommendedName>
        <fullName evidence="3">HAD family phosphatase</fullName>
    </recommendedName>
</protein>
<organism evidence="1 2">
    <name type="scientific">Lacisediminihabitans profunda</name>
    <dbReference type="NCBI Taxonomy" id="2594790"/>
    <lineage>
        <taxon>Bacteria</taxon>
        <taxon>Bacillati</taxon>
        <taxon>Actinomycetota</taxon>
        <taxon>Actinomycetes</taxon>
        <taxon>Micrococcales</taxon>
        <taxon>Microbacteriaceae</taxon>
        <taxon>Lacisediminihabitans</taxon>
    </lineage>
</organism>
<evidence type="ECO:0008006" key="3">
    <source>
        <dbReference type="Google" id="ProtNLM"/>
    </source>
</evidence>
<dbReference type="SUPFAM" id="SSF56784">
    <property type="entry name" value="HAD-like"/>
    <property type="match status" value="1"/>
</dbReference>
<name>A0A5C8UMF1_9MICO</name>
<gene>
    <name evidence="1" type="ORF">FVP33_17085</name>
</gene>
<sequence>MDLYFFDFDTTLYTYDSRKRLPALSLASGVSQYHLAKTWWESGFEIRAESGEWPTAAEYLAEFGRFDARPEDTFFVDDSAANVAGAASVGIHTHHLVYRDRVPQLDGLHEAIERFAARMM</sequence>
<proteinExistence type="predicted"/>
<keyword evidence="2" id="KW-1185">Reference proteome</keyword>
<evidence type="ECO:0000313" key="1">
    <source>
        <dbReference type="EMBL" id="TXN28549.1"/>
    </source>
</evidence>
<comment type="caution">
    <text evidence="1">The sequence shown here is derived from an EMBL/GenBank/DDBJ whole genome shotgun (WGS) entry which is preliminary data.</text>
</comment>
<dbReference type="EMBL" id="VRMG01000013">
    <property type="protein sequence ID" value="TXN28549.1"/>
    <property type="molecule type" value="Genomic_DNA"/>
</dbReference>
<reference evidence="1 2" key="1">
    <citation type="submission" date="2019-08" db="EMBL/GenBank/DDBJ databases">
        <title>Bacterial whole genome sequence for Glaciihabitans sp. CHu50b-6-2.</title>
        <authorList>
            <person name="Jin L."/>
        </authorList>
    </citation>
    <scope>NUCLEOTIDE SEQUENCE [LARGE SCALE GENOMIC DNA]</scope>
    <source>
        <strain evidence="1 2">CHu50b-6-2</strain>
    </source>
</reference>
<dbReference type="RefSeq" id="WP_147784902.1">
    <property type="nucleotide sequence ID" value="NZ_VRMG01000013.1"/>
</dbReference>
<dbReference type="InterPro" id="IPR023214">
    <property type="entry name" value="HAD_sf"/>
</dbReference>
<accession>A0A5C8UMF1</accession>